<keyword evidence="7" id="KW-0092">Biotin</keyword>
<feature type="domain" description="Biotin carboxylation" evidence="13">
    <location>
        <begin position="37"/>
        <end position="487"/>
    </location>
</feature>
<dbReference type="SUPFAM" id="SSF55486">
    <property type="entry name" value="Metalloproteases ('zincins'), catalytic domain"/>
    <property type="match status" value="1"/>
</dbReference>
<dbReference type="InterPro" id="IPR005479">
    <property type="entry name" value="CPAse_ATP-bd"/>
</dbReference>
<dbReference type="Pfam" id="PF17900">
    <property type="entry name" value="Peptidase_M1_N"/>
    <property type="match status" value="1"/>
</dbReference>
<dbReference type="InterPro" id="IPR011053">
    <property type="entry name" value="Single_hybrid_motif"/>
</dbReference>
<feature type="compositionally biased region" description="Polar residues" evidence="9">
    <location>
        <begin position="1220"/>
        <end position="1249"/>
    </location>
</feature>
<dbReference type="PROSITE" id="PS00867">
    <property type="entry name" value="CPSASE_2"/>
    <property type="match status" value="1"/>
</dbReference>
<dbReference type="SUPFAM" id="SSF89000">
    <property type="entry name" value="post-HMGL domain-like"/>
    <property type="match status" value="1"/>
</dbReference>
<dbReference type="NCBIfam" id="TIGR01235">
    <property type="entry name" value="pyruv_carbox"/>
    <property type="match status" value="1"/>
</dbReference>
<dbReference type="FunFam" id="2.40.50.100:FF:000003">
    <property type="entry name" value="Acetyl-CoA carboxylase biotin carboxyl carrier protein"/>
    <property type="match status" value="1"/>
</dbReference>
<dbReference type="SUPFAM" id="SSF63737">
    <property type="entry name" value="Leukotriene A4 hydrolase N-terminal domain"/>
    <property type="match status" value="1"/>
</dbReference>
<dbReference type="PRINTS" id="PR00756">
    <property type="entry name" value="ALADIPTASE"/>
</dbReference>
<keyword evidence="10" id="KW-0472">Membrane</keyword>
<dbReference type="PROSITE" id="PS50968">
    <property type="entry name" value="BIOTINYL_LIPOYL"/>
    <property type="match status" value="1"/>
</dbReference>
<dbReference type="InterPro" id="IPR005930">
    <property type="entry name" value="Pyruv_COase"/>
</dbReference>
<dbReference type="NCBIfam" id="NF006761">
    <property type="entry name" value="PRK09282.1"/>
    <property type="match status" value="1"/>
</dbReference>
<dbReference type="InterPro" id="IPR005482">
    <property type="entry name" value="Biotin_COase_C"/>
</dbReference>
<dbReference type="InterPro" id="IPR016185">
    <property type="entry name" value="PreATP-grasp_dom_sf"/>
</dbReference>
<dbReference type="FunFam" id="3.30.470.20:FF:000012">
    <property type="entry name" value="Pyruvate carboxylase"/>
    <property type="match status" value="1"/>
</dbReference>
<dbReference type="Pfam" id="PF02785">
    <property type="entry name" value="Biotin_carb_C"/>
    <property type="match status" value="1"/>
</dbReference>
<feature type="domain" description="Lipoyl-binding" evidence="11">
    <location>
        <begin position="1105"/>
        <end position="1180"/>
    </location>
</feature>
<keyword evidence="6 8" id="KW-0067">ATP-binding</keyword>
<protein>
    <recommendedName>
        <fullName evidence="2">pyruvate carboxylase</fullName>
        <ecNumber evidence="2">6.4.1.1</ecNumber>
    </recommendedName>
</protein>
<dbReference type="GO" id="GO:0005737">
    <property type="term" value="C:cytoplasm"/>
    <property type="evidence" value="ECO:0007669"/>
    <property type="project" value="TreeGrafter"/>
</dbReference>
<dbReference type="GO" id="GO:0004736">
    <property type="term" value="F:pyruvate carboxylase activity"/>
    <property type="evidence" value="ECO:0007669"/>
    <property type="project" value="UniProtKB-EC"/>
</dbReference>
<feature type="region of interest" description="Disordered" evidence="9">
    <location>
        <begin position="1213"/>
        <end position="1252"/>
    </location>
</feature>
<dbReference type="Gene3D" id="3.30.470.20">
    <property type="entry name" value="ATP-grasp fold, B domain"/>
    <property type="match status" value="1"/>
</dbReference>
<evidence type="ECO:0000259" key="13">
    <source>
        <dbReference type="PROSITE" id="PS50979"/>
    </source>
</evidence>
<evidence type="ECO:0000256" key="10">
    <source>
        <dbReference type="SAM" id="Phobius"/>
    </source>
</evidence>
<keyword evidence="16" id="KW-1185">Reference proteome</keyword>
<dbReference type="Pfam" id="PF02786">
    <property type="entry name" value="CPSase_L_D2"/>
    <property type="match status" value="1"/>
</dbReference>
<dbReference type="InterPro" id="IPR011761">
    <property type="entry name" value="ATP-grasp"/>
</dbReference>
<dbReference type="FunFam" id="3.10.600.10:FF:000006">
    <property type="entry name" value="Pyruvate carboxylase"/>
    <property type="match status" value="1"/>
</dbReference>
<keyword evidence="5 8" id="KW-0547">Nucleotide-binding</keyword>
<evidence type="ECO:0000259" key="14">
    <source>
        <dbReference type="PROSITE" id="PS50991"/>
    </source>
</evidence>
<evidence type="ECO:0000256" key="3">
    <source>
        <dbReference type="ARBA" id="ARBA00022598"/>
    </source>
</evidence>
<dbReference type="PANTHER" id="PTHR43778:SF2">
    <property type="entry name" value="PYRUVATE CARBOXYLASE, MITOCHONDRIAL"/>
    <property type="match status" value="1"/>
</dbReference>
<evidence type="ECO:0000256" key="1">
    <source>
        <dbReference type="ARBA" id="ARBA00001953"/>
    </source>
</evidence>
<dbReference type="InterPro" id="IPR045357">
    <property type="entry name" value="Aminopeptidase_N-like_N"/>
</dbReference>
<dbReference type="GO" id="GO:0006508">
    <property type="term" value="P:proteolysis"/>
    <property type="evidence" value="ECO:0007669"/>
    <property type="project" value="InterPro"/>
</dbReference>
<dbReference type="PROSITE" id="PS50975">
    <property type="entry name" value="ATP_GRASP"/>
    <property type="match status" value="1"/>
</dbReference>
<dbReference type="InterPro" id="IPR042097">
    <property type="entry name" value="Aminopeptidase_N-like_N_sf"/>
</dbReference>
<dbReference type="Pfam" id="PF00289">
    <property type="entry name" value="Biotin_carb_N"/>
    <property type="match status" value="1"/>
</dbReference>
<dbReference type="CDD" id="cd07937">
    <property type="entry name" value="DRE_TIM_PC_TC_5S"/>
    <property type="match status" value="1"/>
</dbReference>
<dbReference type="Gene3D" id="3.10.600.10">
    <property type="entry name" value="pyruvate carboxylase f1077a mutant domain"/>
    <property type="match status" value="1"/>
</dbReference>
<feature type="domain" description="ATP-grasp" evidence="12">
    <location>
        <begin position="157"/>
        <end position="354"/>
    </location>
</feature>
<dbReference type="Pfam" id="PF00364">
    <property type="entry name" value="Biotin_lipoyl"/>
    <property type="match status" value="1"/>
</dbReference>
<evidence type="ECO:0000259" key="11">
    <source>
        <dbReference type="PROSITE" id="PS50968"/>
    </source>
</evidence>
<dbReference type="InterPro" id="IPR003379">
    <property type="entry name" value="Carboxylase_cons_dom"/>
</dbReference>
<evidence type="ECO:0000256" key="7">
    <source>
        <dbReference type="ARBA" id="ARBA00023267"/>
    </source>
</evidence>
<dbReference type="SUPFAM" id="SSF52440">
    <property type="entry name" value="PreATP-grasp domain"/>
    <property type="match status" value="1"/>
</dbReference>
<dbReference type="InterPro" id="IPR000089">
    <property type="entry name" value="Biotin_lipoyl"/>
</dbReference>
<dbReference type="CDD" id="cd06850">
    <property type="entry name" value="biotinyl_domain"/>
    <property type="match status" value="1"/>
</dbReference>
<dbReference type="Proteomes" id="UP001175271">
    <property type="component" value="Unassembled WGS sequence"/>
</dbReference>
<feature type="domain" description="Pyruvate carboxyltransferase" evidence="14">
    <location>
        <begin position="565"/>
        <end position="834"/>
    </location>
</feature>
<dbReference type="GO" id="GO:0046872">
    <property type="term" value="F:metal ion binding"/>
    <property type="evidence" value="ECO:0007669"/>
    <property type="project" value="UniProtKB-KW"/>
</dbReference>
<evidence type="ECO:0000256" key="9">
    <source>
        <dbReference type="SAM" id="MobiDB-lite"/>
    </source>
</evidence>
<dbReference type="InterPro" id="IPR000891">
    <property type="entry name" value="PYR_CT"/>
</dbReference>
<comment type="cofactor">
    <cofactor evidence="1">
        <name>biotin</name>
        <dbReference type="ChEBI" id="CHEBI:57586"/>
    </cofactor>
</comment>
<dbReference type="InterPro" id="IPR011764">
    <property type="entry name" value="Biotin_carboxylation_dom"/>
</dbReference>
<dbReference type="Gene3D" id="2.60.40.1730">
    <property type="entry name" value="tricorn interacting facor f3 domain"/>
    <property type="match status" value="1"/>
</dbReference>
<comment type="caution">
    <text evidence="15">The sequence shown here is derived from an EMBL/GenBank/DDBJ whole genome shotgun (WGS) entry which is preliminary data.</text>
</comment>
<dbReference type="InterPro" id="IPR001930">
    <property type="entry name" value="Peptidase_M1"/>
</dbReference>
<evidence type="ECO:0000313" key="15">
    <source>
        <dbReference type="EMBL" id="KAK0411401.1"/>
    </source>
</evidence>
<evidence type="ECO:0000256" key="4">
    <source>
        <dbReference type="ARBA" id="ARBA00022723"/>
    </source>
</evidence>
<dbReference type="PROSITE" id="PS50979">
    <property type="entry name" value="BC"/>
    <property type="match status" value="1"/>
</dbReference>
<evidence type="ECO:0000259" key="12">
    <source>
        <dbReference type="PROSITE" id="PS50975"/>
    </source>
</evidence>
<evidence type="ECO:0000256" key="2">
    <source>
        <dbReference type="ARBA" id="ARBA00013057"/>
    </source>
</evidence>
<dbReference type="InterPro" id="IPR055268">
    <property type="entry name" value="PCB-like"/>
</dbReference>
<dbReference type="GO" id="GO:0005524">
    <property type="term" value="F:ATP binding"/>
    <property type="evidence" value="ECO:0007669"/>
    <property type="project" value="UniProtKB-UniRule"/>
</dbReference>
<dbReference type="GO" id="GO:0006094">
    <property type="term" value="P:gluconeogenesis"/>
    <property type="evidence" value="ECO:0007669"/>
    <property type="project" value="InterPro"/>
</dbReference>
<keyword evidence="4" id="KW-0479">Metal-binding</keyword>
<dbReference type="Pfam" id="PF00682">
    <property type="entry name" value="HMGL-like"/>
    <property type="match status" value="1"/>
</dbReference>
<evidence type="ECO:0000256" key="8">
    <source>
        <dbReference type="PROSITE-ProRule" id="PRU00409"/>
    </source>
</evidence>
<dbReference type="Gene3D" id="3.30.2010.30">
    <property type="match status" value="1"/>
</dbReference>
<gene>
    <name evidence="15" type="ORF">QR680_005636</name>
</gene>
<dbReference type="SUPFAM" id="SSF51230">
    <property type="entry name" value="Single hybrid motif"/>
    <property type="match status" value="1"/>
</dbReference>
<sequence>MLVSKISSLGRGVLMNRVRLAGLRGYASSSSDGKPREFNKVLVANRGEIAIRVFRALTELNKTSVAVYSEQDKLSMHRLKADEAYLIGKGLPPVAAYLTIQQIIEVAQRNNIDAIHPGYGFLSERADFARACEEAEIVFIGPSPDVMARMGDKVAARQAAIEAGVQVVPGTPGPVTTVEEVREFVKQYGTPIILKAAYGGGGRGMRRIDREEDVDEMFRRAFSEAQSAFGDGSLFVEKFIERPRHIEVQLLGDNHGNIVHLYERDCSVQRRHQKVIEIAPAPSLPEDIRQKIFDDAIRLAKHVGYQNAGTVEFLVDERGNYYFIEVNARLQVEHTVTEEITGVDLVQAQIRIAEGKSLEDIKLSQETISPNGYALQCRVTTEDPALGFQPDSGRIEVFRSGEGMGIRLDSASAFAGSVISPHYDSLLVKVIARARNHPNAVAKMVRALKEFRIRGVKTNIPFILNVLENPKFIDASVDTYFIDEHPELFQMKPSQNRAQKLLNYLGEVQVNGAQTPLATDLRPKNVVPPVPEVPVNTSPAPGFRDILKSKGPEAFAKAIRNHQGCLITDTTFRDAHQSLLATRVRTYDMAKIAPFVSHAFPSFFSMENWGGATFDVSMRFLHECPWERLETLRSLVPNIPFQMLLRGANAVGYSSYPDNVVHKFCELAVRSGMDVFRVFDSLNYLPNMLVGMEAVGNAGGVVEAAISYTGDVSDPSRTKYNLQYYLDLAKELVKANAHILCIKDMAGVLKPQAARLLIGALRDQHPDIPIHIHTHDTAGAGVATMLECAYSGADVVDAAVDSMSGMTSQPSMGALVAALQRTKWDTGLSLDEVSRYSAYWETARQLYAPFECATTMRSGNADVYKHEIPGGQYTNLQFQAFSLGLGEQFDEVKKMYREANLALGDLIKVTPSSKIVGDLAQFMVQNNLTKETLVDRADDLSFPKSVVDFMQGQVGQPPYGFPEPLRTKVLRGKPKIDGRPGDNMKPYDFETTQKDLEEKHGRKLRDVDVMSSAMFPKEFDEFEQFRQKYGPVDKLDTRVFFTGLDIAEETDVEIEHGKTLAIQLLAEGKLNKRGEREVFFDLNGQMRSIFVQDKEASKDIVVRPKALPGVRGSIGSPMPGEVLEVKVKEDDKVSPKTPLFVLSAMKMEMMVDSPIAGTVKKVHVKSGTKCAAGDLVIEIEPCLNNATPRIPRRVLLAISAVLRPARRCPTMIFEAPLPSPTTSSQNPRHFKRSPSTSSQQGDSHSATTPSSPPRRLAAVLLFLVSFTVVVAVFVLLHLALPVSEDVLQDVLKNASKIGAPDVIGGRKKAATVRLPTDNRPILYDVTLKVFLPFQEGLSFGAANHTVEGSAKVLLHCETENSAIVFHVKDVVVRGDSLRIFDAAWRNAIDVAAVVERPEAEWIEIRTRQPLRPRSEYLVLFDYRARIGGSAQGGLYRSAYVHGGQRRWMATTQMQTHDARRLLPCMDEPAMKARFLLTVIHPEGTTAISNAEANASVALSREWRKTTFNPTPRMSTYLLAVAVHDCPFRETRLNNVRIRVWIEPAKINDTDFVLGIVPRLLAYYEDYFQIPYPLSKLGECSA</sequence>
<evidence type="ECO:0000256" key="6">
    <source>
        <dbReference type="ARBA" id="ARBA00022840"/>
    </source>
</evidence>
<dbReference type="InterPro" id="IPR005481">
    <property type="entry name" value="BC-like_N"/>
</dbReference>
<dbReference type="InterPro" id="IPR013785">
    <property type="entry name" value="Aldolase_TIM"/>
</dbReference>
<dbReference type="SUPFAM" id="SSF51246">
    <property type="entry name" value="Rudiment single hybrid motif"/>
    <property type="match status" value="1"/>
</dbReference>
<dbReference type="PROSITE" id="PS50991">
    <property type="entry name" value="PYR_CT"/>
    <property type="match status" value="1"/>
</dbReference>
<dbReference type="Gene3D" id="2.40.50.100">
    <property type="match status" value="1"/>
</dbReference>
<dbReference type="SMART" id="SM00878">
    <property type="entry name" value="Biotin_carb_C"/>
    <property type="match status" value="1"/>
</dbReference>
<evidence type="ECO:0000256" key="5">
    <source>
        <dbReference type="ARBA" id="ARBA00022741"/>
    </source>
</evidence>
<keyword evidence="10" id="KW-1133">Transmembrane helix</keyword>
<organism evidence="15 16">
    <name type="scientific">Steinernema hermaphroditum</name>
    <dbReference type="NCBI Taxonomy" id="289476"/>
    <lineage>
        <taxon>Eukaryota</taxon>
        <taxon>Metazoa</taxon>
        <taxon>Ecdysozoa</taxon>
        <taxon>Nematoda</taxon>
        <taxon>Chromadorea</taxon>
        <taxon>Rhabditida</taxon>
        <taxon>Tylenchina</taxon>
        <taxon>Panagrolaimomorpha</taxon>
        <taxon>Strongyloidoidea</taxon>
        <taxon>Steinernematidae</taxon>
        <taxon>Steinernema</taxon>
    </lineage>
</organism>
<dbReference type="NCBIfam" id="NF009554">
    <property type="entry name" value="PRK12999.1"/>
    <property type="match status" value="1"/>
</dbReference>
<keyword evidence="10" id="KW-0812">Transmembrane</keyword>
<dbReference type="PANTHER" id="PTHR43778">
    <property type="entry name" value="PYRUVATE CARBOXYLASE"/>
    <property type="match status" value="1"/>
</dbReference>
<dbReference type="FunFam" id="3.20.20.70:FF:000033">
    <property type="entry name" value="Pyruvate carboxylase"/>
    <property type="match status" value="1"/>
</dbReference>
<feature type="transmembrane region" description="Helical" evidence="10">
    <location>
        <begin position="1256"/>
        <end position="1280"/>
    </location>
</feature>
<proteinExistence type="predicted"/>
<dbReference type="SUPFAM" id="SSF51569">
    <property type="entry name" value="Aldolase"/>
    <property type="match status" value="1"/>
</dbReference>
<dbReference type="SUPFAM" id="SSF56059">
    <property type="entry name" value="Glutathione synthetase ATP-binding domain-like"/>
    <property type="match status" value="1"/>
</dbReference>
<evidence type="ECO:0000313" key="16">
    <source>
        <dbReference type="Proteomes" id="UP001175271"/>
    </source>
</evidence>
<dbReference type="EMBL" id="JAUCMV010000003">
    <property type="protein sequence ID" value="KAK0411401.1"/>
    <property type="molecule type" value="Genomic_DNA"/>
</dbReference>
<keyword evidence="3" id="KW-0436">Ligase</keyword>
<reference evidence="15" key="1">
    <citation type="submission" date="2023-06" db="EMBL/GenBank/DDBJ databases">
        <title>Genomic analysis of the entomopathogenic nematode Steinernema hermaphroditum.</title>
        <authorList>
            <person name="Schwarz E.M."/>
            <person name="Heppert J.K."/>
            <person name="Baniya A."/>
            <person name="Schwartz H.T."/>
            <person name="Tan C.-H."/>
            <person name="Antoshechkin I."/>
            <person name="Sternberg P.W."/>
            <person name="Goodrich-Blair H."/>
            <person name="Dillman A.R."/>
        </authorList>
    </citation>
    <scope>NUCLEOTIDE SEQUENCE</scope>
    <source>
        <strain evidence="15">PS9179</strain>
        <tissue evidence="15">Whole animal</tissue>
    </source>
</reference>
<dbReference type="Pfam" id="PF02436">
    <property type="entry name" value="PYC_OADA"/>
    <property type="match status" value="1"/>
</dbReference>
<name>A0AA39HU65_9BILA</name>
<accession>A0AA39HU65</accession>
<dbReference type="InterPro" id="IPR011054">
    <property type="entry name" value="Rudment_hybrid_motif"/>
</dbReference>
<dbReference type="Gene3D" id="3.20.20.70">
    <property type="entry name" value="Aldolase class I"/>
    <property type="match status" value="1"/>
</dbReference>
<dbReference type="EC" id="6.4.1.1" evidence="2"/>